<keyword evidence="7" id="KW-0560">Oxidoreductase</keyword>
<dbReference type="HAMAP" id="MF_01357">
    <property type="entry name" value="NDH1_NuoC"/>
    <property type="match status" value="1"/>
</dbReference>
<evidence type="ECO:0000256" key="4">
    <source>
        <dbReference type="RuleBase" id="RU003456"/>
    </source>
</evidence>
<gene>
    <name evidence="7" type="primary">nuoC1</name>
    <name evidence="3" type="synonym">nuoC</name>
    <name evidence="7" type="ORF">KS4_18620</name>
</gene>
<keyword evidence="3" id="KW-0830">Ubiquinone</keyword>
<dbReference type="EMBL" id="CP036425">
    <property type="protein sequence ID" value="QDU33804.1"/>
    <property type="molecule type" value="Genomic_DNA"/>
</dbReference>
<dbReference type="InterPro" id="IPR001268">
    <property type="entry name" value="NADH_UbQ_OxRdtase_30kDa_su"/>
</dbReference>
<accession>A0A517YU81</accession>
<proteinExistence type="inferred from homology"/>
<dbReference type="InterPro" id="IPR020396">
    <property type="entry name" value="NADH_UbQ_OxRdtase_CS"/>
</dbReference>
<keyword evidence="3 5" id="KW-0874">Quinone</keyword>
<sequence length="189" mass="21628">MAKPNLDHPTLALVKARFPKAKLFATEFRGDTTLVVDKENLHAIMVYLREDFECEYDFLSHVTGVDYLGYPKAEGGNGPEGRFAVVYILANTKKNMKLNVKVMLDPSLPTDGIEADPALHVDSVTDIWAGAEWMEREVFDMYGIRFDGHPDLRRILLWEDYPAHPLRKDYPVEGRGERENFKVVEREDA</sequence>
<keyword evidence="8" id="KW-1185">Reference proteome</keyword>
<keyword evidence="2 3" id="KW-0813">Transport</keyword>
<feature type="domain" description="NADH:ubiquinone oxidoreductase 30kDa subunit" evidence="6">
    <location>
        <begin position="35"/>
        <end position="175"/>
    </location>
</feature>
<dbReference type="GO" id="GO:0048038">
    <property type="term" value="F:quinone binding"/>
    <property type="evidence" value="ECO:0007669"/>
    <property type="project" value="UniProtKB-KW"/>
</dbReference>
<keyword evidence="3" id="KW-0472">Membrane</keyword>
<dbReference type="Gene3D" id="3.30.460.80">
    <property type="entry name" value="NADH:ubiquinone oxidoreductase, 30kDa subunit"/>
    <property type="match status" value="1"/>
</dbReference>
<keyword evidence="3 4" id="KW-0520">NAD</keyword>
<dbReference type="GO" id="GO:0050136">
    <property type="term" value="F:NADH dehydrogenase (quinone) (non-electrogenic) activity"/>
    <property type="evidence" value="ECO:0007669"/>
    <property type="project" value="UniProtKB-UniRule"/>
</dbReference>
<dbReference type="PANTHER" id="PTHR10884">
    <property type="entry name" value="NADH DEHYDROGENASE UBIQUINONE IRON-SULFUR PROTEIN 3"/>
    <property type="match status" value="1"/>
</dbReference>
<comment type="similarity">
    <text evidence="1 3 4">Belongs to the complex I 30 kDa subunit family.</text>
</comment>
<dbReference type="GO" id="GO:0008137">
    <property type="term" value="F:NADH dehydrogenase (ubiquinone) activity"/>
    <property type="evidence" value="ECO:0007669"/>
    <property type="project" value="InterPro"/>
</dbReference>
<dbReference type="PROSITE" id="PS00542">
    <property type="entry name" value="COMPLEX1_30K"/>
    <property type="match status" value="1"/>
</dbReference>
<evidence type="ECO:0000256" key="3">
    <source>
        <dbReference type="HAMAP-Rule" id="MF_01357"/>
    </source>
</evidence>
<comment type="subunit">
    <text evidence="3">NDH-1 is composed of 14 different subunits. Subunits NuoB, C, D, E, F, and G constitute the peripheral sector of the complex.</text>
</comment>
<reference evidence="7 8" key="1">
    <citation type="submission" date="2019-02" db="EMBL/GenBank/DDBJ databases">
        <title>Deep-cultivation of Planctomycetes and their phenomic and genomic characterization uncovers novel biology.</title>
        <authorList>
            <person name="Wiegand S."/>
            <person name="Jogler M."/>
            <person name="Boedeker C."/>
            <person name="Pinto D."/>
            <person name="Vollmers J."/>
            <person name="Rivas-Marin E."/>
            <person name="Kohn T."/>
            <person name="Peeters S.H."/>
            <person name="Heuer A."/>
            <person name="Rast P."/>
            <person name="Oberbeckmann S."/>
            <person name="Bunk B."/>
            <person name="Jeske O."/>
            <person name="Meyerdierks A."/>
            <person name="Storesund J.E."/>
            <person name="Kallscheuer N."/>
            <person name="Luecker S."/>
            <person name="Lage O.M."/>
            <person name="Pohl T."/>
            <person name="Merkel B.J."/>
            <person name="Hornburger P."/>
            <person name="Mueller R.-W."/>
            <person name="Bruemmer F."/>
            <person name="Labrenz M."/>
            <person name="Spormann A.M."/>
            <person name="Op den Camp H."/>
            <person name="Overmann J."/>
            <person name="Amann R."/>
            <person name="Jetten M.S.M."/>
            <person name="Mascher T."/>
            <person name="Medema M.H."/>
            <person name="Devos D.P."/>
            <person name="Kaster A.-K."/>
            <person name="Ovreas L."/>
            <person name="Rohde M."/>
            <person name="Galperin M.Y."/>
            <person name="Jogler C."/>
        </authorList>
    </citation>
    <scope>NUCLEOTIDE SEQUENCE [LARGE SCALE GENOMIC DNA]</scope>
    <source>
        <strain evidence="7 8">KS4</strain>
    </source>
</reference>
<protein>
    <recommendedName>
        <fullName evidence="3">NADH-quinone oxidoreductase subunit C</fullName>
        <ecNumber evidence="3">7.1.1.-</ecNumber>
    </recommendedName>
    <alternativeName>
        <fullName evidence="3">NADH dehydrogenase I subunit C</fullName>
    </alternativeName>
    <alternativeName>
        <fullName evidence="3">NDH-1 subunit C</fullName>
    </alternativeName>
</protein>
<dbReference type="Proteomes" id="UP000317369">
    <property type="component" value="Chromosome"/>
</dbReference>
<evidence type="ECO:0000256" key="2">
    <source>
        <dbReference type="ARBA" id="ARBA00022448"/>
    </source>
</evidence>
<keyword evidence="3 4" id="KW-1278">Translocase</keyword>
<comment type="function">
    <text evidence="3">NDH-1 shuttles electrons from NADH, via FMN and iron-sulfur (Fe-S) centers, to quinones in the respiratory chain. The immediate electron acceptor for the enzyme in this species is believed to be ubiquinone. Couples the redox reaction to proton translocation (for every two electrons transferred, four hydrogen ions are translocated across the cytoplasmic membrane), and thus conserves the redox energy in a proton gradient.</text>
</comment>
<evidence type="ECO:0000256" key="1">
    <source>
        <dbReference type="ARBA" id="ARBA00007569"/>
    </source>
</evidence>
<dbReference type="EC" id="7.1.1.-" evidence="3"/>
<evidence type="ECO:0000259" key="6">
    <source>
        <dbReference type="Pfam" id="PF00329"/>
    </source>
</evidence>
<dbReference type="OrthoDB" id="9803286at2"/>
<comment type="subcellular location">
    <subcellularLocation>
        <location evidence="3">Cell membrane</location>
        <topology evidence="3">Peripheral membrane protein</topology>
        <orientation evidence="3">Cytoplasmic side</orientation>
    </subcellularLocation>
</comment>
<dbReference type="KEGG" id="pcor:KS4_18620"/>
<dbReference type="RefSeq" id="WP_145077141.1">
    <property type="nucleotide sequence ID" value="NZ_CP036425.1"/>
</dbReference>
<dbReference type="Pfam" id="PF00329">
    <property type="entry name" value="Complex1_30kDa"/>
    <property type="match status" value="1"/>
</dbReference>
<dbReference type="AlphaFoldDB" id="A0A517YU81"/>
<evidence type="ECO:0000313" key="8">
    <source>
        <dbReference type="Proteomes" id="UP000317369"/>
    </source>
</evidence>
<dbReference type="InterPro" id="IPR010218">
    <property type="entry name" value="NADH_DH_suC"/>
</dbReference>
<name>A0A517YU81_9BACT</name>
<organism evidence="7 8">
    <name type="scientific">Poriferisphaera corsica</name>
    <dbReference type="NCBI Taxonomy" id="2528020"/>
    <lineage>
        <taxon>Bacteria</taxon>
        <taxon>Pseudomonadati</taxon>
        <taxon>Planctomycetota</taxon>
        <taxon>Phycisphaerae</taxon>
        <taxon>Phycisphaerales</taxon>
        <taxon>Phycisphaeraceae</taxon>
        <taxon>Poriferisphaera</taxon>
    </lineage>
</organism>
<dbReference type="PANTHER" id="PTHR10884:SF14">
    <property type="entry name" value="NADH DEHYDROGENASE [UBIQUINONE] IRON-SULFUR PROTEIN 3, MITOCHONDRIAL"/>
    <property type="match status" value="1"/>
</dbReference>
<evidence type="ECO:0000256" key="5">
    <source>
        <dbReference type="RuleBase" id="RU003582"/>
    </source>
</evidence>
<keyword evidence="3" id="KW-1003">Cell membrane</keyword>
<dbReference type="InterPro" id="IPR037232">
    <property type="entry name" value="NADH_quin_OxRdtase_su_C/D-like"/>
</dbReference>
<dbReference type="SUPFAM" id="SSF143243">
    <property type="entry name" value="Nqo5-like"/>
    <property type="match status" value="1"/>
</dbReference>
<evidence type="ECO:0000313" key="7">
    <source>
        <dbReference type="EMBL" id="QDU33804.1"/>
    </source>
</evidence>
<dbReference type="GO" id="GO:0005886">
    <property type="term" value="C:plasma membrane"/>
    <property type="evidence" value="ECO:0007669"/>
    <property type="project" value="UniProtKB-SubCell"/>
</dbReference>
<comment type="catalytic activity">
    <reaction evidence="3 5">
        <text>a quinone + NADH + 5 H(+)(in) = a quinol + NAD(+) + 4 H(+)(out)</text>
        <dbReference type="Rhea" id="RHEA:57888"/>
        <dbReference type="ChEBI" id="CHEBI:15378"/>
        <dbReference type="ChEBI" id="CHEBI:24646"/>
        <dbReference type="ChEBI" id="CHEBI:57540"/>
        <dbReference type="ChEBI" id="CHEBI:57945"/>
        <dbReference type="ChEBI" id="CHEBI:132124"/>
    </reaction>
</comment>